<protein>
    <submittedName>
        <fullName evidence="2">Uncharacterized protein</fullName>
    </submittedName>
</protein>
<dbReference type="AlphaFoldDB" id="S7XHP0"/>
<organism evidence="2 3">
    <name type="scientific">Spraguea lophii (strain 42_110)</name>
    <name type="common">Microsporidian parasite</name>
    <dbReference type="NCBI Taxonomy" id="1358809"/>
    <lineage>
        <taxon>Eukaryota</taxon>
        <taxon>Fungi</taxon>
        <taxon>Fungi incertae sedis</taxon>
        <taxon>Microsporidia</taxon>
        <taxon>Spragueidae</taxon>
        <taxon>Spraguea</taxon>
    </lineage>
</organism>
<evidence type="ECO:0000256" key="1">
    <source>
        <dbReference type="SAM" id="MobiDB-lite"/>
    </source>
</evidence>
<dbReference type="InParanoid" id="S7XHP0"/>
<name>S7XHP0_SPRLO</name>
<evidence type="ECO:0000313" key="2">
    <source>
        <dbReference type="EMBL" id="EPR78564.1"/>
    </source>
</evidence>
<keyword evidence="3" id="KW-1185">Reference proteome</keyword>
<gene>
    <name evidence="2" type="ORF">SLOPH_2712</name>
</gene>
<dbReference type="HOGENOM" id="CLU_838276_0_0_1"/>
<sequence length="332" mass="39317">MHKNGNEYVDKDTNGNNKNNDNSFSNIKSQDNHIHNNLHCNGNIGKDCKNDNNFSNTTNSNRTTNDNIINKKYTTEQNKDKIQYNTDNNKYKQITEENYKTDIKNNNESGDLNTKSDKQFLKEEQTVDLEERIKNINVNDRKLMNHNDIKNQNNNDIMNDSKNIKNDKKTINNNEHNIMKEHNIIKEPIDIKTLKNKKKIKIINKIEITIENRNWNIKKKIEKRNINILFSDKINIKVECNRCTSMHDINIIKKNKDKNIIENIQCNKCKSVMNITYTPSLEDEYLGMLLIYNCKFIMFNSIEYKFMCNCGTFYEEIDYDENNDNDKEDRKS</sequence>
<comment type="caution">
    <text evidence="2">The sequence shown here is derived from an EMBL/GenBank/DDBJ whole genome shotgun (WGS) entry which is preliminary data.</text>
</comment>
<feature type="region of interest" description="Disordered" evidence="1">
    <location>
        <begin position="146"/>
        <end position="166"/>
    </location>
</feature>
<feature type="non-terminal residue" evidence="2">
    <location>
        <position position="332"/>
    </location>
</feature>
<feature type="region of interest" description="Disordered" evidence="1">
    <location>
        <begin position="1"/>
        <end position="30"/>
    </location>
</feature>
<proteinExistence type="predicted"/>
<feature type="compositionally biased region" description="Basic and acidic residues" evidence="1">
    <location>
        <begin position="1"/>
        <end position="13"/>
    </location>
</feature>
<dbReference type="OMA" id="ANIYSEY"/>
<dbReference type="Proteomes" id="UP000014978">
    <property type="component" value="Unassembled WGS sequence"/>
</dbReference>
<evidence type="ECO:0000313" key="3">
    <source>
        <dbReference type="Proteomes" id="UP000014978"/>
    </source>
</evidence>
<feature type="compositionally biased region" description="Low complexity" evidence="1">
    <location>
        <begin position="14"/>
        <end position="29"/>
    </location>
</feature>
<feature type="compositionally biased region" description="Low complexity" evidence="1">
    <location>
        <begin position="150"/>
        <end position="161"/>
    </location>
</feature>
<dbReference type="EMBL" id="ATCN01000704">
    <property type="protein sequence ID" value="EPR78564.1"/>
    <property type="molecule type" value="Genomic_DNA"/>
</dbReference>
<dbReference type="VEuPathDB" id="MicrosporidiaDB:SLOPH_2712"/>
<accession>S7XHP0</accession>
<reference evidence="3" key="1">
    <citation type="journal article" date="2013" name="PLoS Genet.">
        <title>The genome of Spraguea lophii and the basis of host-microsporidian interactions.</title>
        <authorList>
            <person name="Campbell S.E."/>
            <person name="Williams T.A."/>
            <person name="Yousuf A."/>
            <person name="Soanes D.M."/>
            <person name="Paszkiewicz K.H."/>
            <person name="Williams B.A.P."/>
        </authorList>
    </citation>
    <scope>NUCLEOTIDE SEQUENCE [LARGE SCALE GENOMIC DNA]</scope>
    <source>
        <strain evidence="3">42_110</strain>
    </source>
</reference>